<organism evidence="3 4">
    <name type="scientific">Araneus ventricosus</name>
    <name type="common">Orbweaver spider</name>
    <name type="synonym">Epeira ventricosa</name>
    <dbReference type="NCBI Taxonomy" id="182803"/>
    <lineage>
        <taxon>Eukaryota</taxon>
        <taxon>Metazoa</taxon>
        <taxon>Ecdysozoa</taxon>
        <taxon>Arthropoda</taxon>
        <taxon>Chelicerata</taxon>
        <taxon>Arachnida</taxon>
        <taxon>Araneae</taxon>
        <taxon>Araneomorphae</taxon>
        <taxon>Entelegynae</taxon>
        <taxon>Araneoidea</taxon>
        <taxon>Araneidae</taxon>
        <taxon>Araneus</taxon>
    </lineage>
</organism>
<feature type="compositionally biased region" description="Low complexity" evidence="1">
    <location>
        <begin position="1"/>
        <end position="15"/>
    </location>
</feature>
<evidence type="ECO:0000256" key="2">
    <source>
        <dbReference type="SAM" id="Phobius"/>
    </source>
</evidence>
<feature type="compositionally biased region" description="Low complexity" evidence="1">
    <location>
        <begin position="25"/>
        <end position="52"/>
    </location>
</feature>
<dbReference type="EMBL" id="BGPR01007092">
    <property type="protein sequence ID" value="GBN24209.1"/>
    <property type="molecule type" value="Genomic_DNA"/>
</dbReference>
<feature type="transmembrane region" description="Helical" evidence="2">
    <location>
        <begin position="55"/>
        <end position="76"/>
    </location>
</feature>
<sequence>PPVTKITTTEISSTTRNNRMSTPPTKSTARPSSKATSSTSSSTTPSSTTGASSGMFSLLSFYGMQACVMVIILKCLSKCENFMIENARRTLLKLEKKL</sequence>
<name>A0A4Y2MC64_ARAVE</name>
<keyword evidence="2" id="KW-0812">Transmembrane</keyword>
<dbReference type="AlphaFoldDB" id="A0A4Y2MC64"/>
<accession>A0A4Y2MC64</accession>
<feature type="region of interest" description="Disordered" evidence="1">
    <location>
        <begin position="1"/>
        <end position="52"/>
    </location>
</feature>
<proteinExistence type="predicted"/>
<gene>
    <name evidence="3" type="ORF">AVEN_227884_1</name>
</gene>
<reference evidence="3 4" key="1">
    <citation type="journal article" date="2019" name="Sci. Rep.">
        <title>Orb-weaving spider Araneus ventricosus genome elucidates the spidroin gene catalogue.</title>
        <authorList>
            <person name="Kono N."/>
            <person name="Nakamura H."/>
            <person name="Ohtoshi R."/>
            <person name="Moran D.A.P."/>
            <person name="Shinohara A."/>
            <person name="Yoshida Y."/>
            <person name="Fujiwara M."/>
            <person name="Mori M."/>
            <person name="Tomita M."/>
            <person name="Arakawa K."/>
        </authorList>
    </citation>
    <scope>NUCLEOTIDE SEQUENCE [LARGE SCALE GENOMIC DNA]</scope>
</reference>
<dbReference type="Proteomes" id="UP000499080">
    <property type="component" value="Unassembled WGS sequence"/>
</dbReference>
<evidence type="ECO:0000313" key="4">
    <source>
        <dbReference type="Proteomes" id="UP000499080"/>
    </source>
</evidence>
<keyword evidence="2" id="KW-1133">Transmembrane helix</keyword>
<keyword evidence="4" id="KW-1185">Reference proteome</keyword>
<protein>
    <submittedName>
        <fullName evidence="3">Uncharacterized protein</fullName>
    </submittedName>
</protein>
<feature type="non-terminal residue" evidence="3">
    <location>
        <position position="1"/>
    </location>
</feature>
<evidence type="ECO:0000313" key="3">
    <source>
        <dbReference type="EMBL" id="GBN24209.1"/>
    </source>
</evidence>
<evidence type="ECO:0000256" key="1">
    <source>
        <dbReference type="SAM" id="MobiDB-lite"/>
    </source>
</evidence>
<keyword evidence="2" id="KW-0472">Membrane</keyword>
<comment type="caution">
    <text evidence="3">The sequence shown here is derived from an EMBL/GenBank/DDBJ whole genome shotgun (WGS) entry which is preliminary data.</text>
</comment>